<accession>A0ABU0WYI5</accession>
<dbReference type="RefSeq" id="WP_306746074.1">
    <property type="nucleotide sequence ID" value="NZ_NSDM01000005.1"/>
</dbReference>
<evidence type="ECO:0000313" key="1">
    <source>
        <dbReference type="EMBL" id="MDQ2584918.1"/>
    </source>
</evidence>
<sequence>MTTAPTEDPTMAEITAAVSLGHTGDTAAARTRLLELWRRIGPVGDPFHRCVLAHYAADLHDDPAEALVWDVRALDAAQVLTDDRVQRHHDGLRIAAFLPSLHLNLADGFRRLGSFTAAAEHVSAARRHEHTLGDDGYGTMIRRAVDEVAEAIERRSTGKRASAPGPATR</sequence>
<organism evidence="1 2">
    <name type="scientific">Saccharothrix yanglingensis</name>
    <dbReference type="NCBI Taxonomy" id="659496"/>
    <lineage>
        <taxon>Bacteria</taxon>
        <taxon>Bacillati</taxon>
        <taxon>Actinomycetota</taxon>
        <taxon>Actinomycetes</taxon>
        <taxon>Pseudonocardiales</taxon>
        <taxon>Pseudonocardiaceae</taxon>
        <taxon>Saccharothrix</taxon>
    </lineage>
</organism>
<comment type="caution">
    <text evidence="1">The sequence shown here is derived from an EMBL/GenBank/DDBJ whole genome shotgun (WGS) entry which is preliminary data.</text>
</comment>
<name>A0ABU0WYI5_9PSEU</name>
<proteinExistence type="predicted"/>
<protein>
    <recommendedName>
        <fullName evidence="3">Tetratricopeptide repeat protein</fullName>
    </recommendedName>
</protein>
<evidence type="ECO:0008006" key="3">
    <source>
        <dbReference type="Google" id="ProtNLM"/>
    </source>
</evidence>
<dbReference type="EMBL" id="NSDM01000005">
    <property type="protein sequence ID" value="MDQ2584918.1"/>
    <property type="molecule type" value="Genomic_DNA"/>
</dbReference>
<keyword evidence="2" id="KW-1185">Reference proteome</keyword>
<reference evidence="1 2" key="1">
    <citation type="submission" date="2017-06" db="EMBL/GenBank/DDBJ databases">
        <title>Cultured bacterium strain Saccharothrix yanglingensis Hhs.015.</title>
        <authorList>
            <person name="Xia Y."/>
        </authorList>
    </citation>
    <scope>NUCLEOTIDE SEQUENCE [LARGE SCALE GENOMIC DNA]</scope>
    <source>
        <strain evidence="1 2">Hhs.015</strain>
    </source>
</reference>
<dbReference type="Proteomes" id="UP001225605">
    <property type="component" value="Unassembled WGS sequence"/>
</dbReference>
<evidence type="ECO:0000313" key="2">
    <source>
        <dbReference type="Proteomes" id="UP001225605"/>
    </source>
</evidence>
<gene>
    <name evidence="1" type="ORF">CKY47_13180</name>
</gene>